<dbReference type="InterPro" id="IPR003613">
    <property type="entry name" value="Ubox_domain"/>
</dbReference>
<sequence>MASLFQVRFLLTLRSQIEGKICNSIASAMASPKLSSRLAFSAPLPPPDLPVPAAFRCPISLDLMKDPVTLHTGITYDRHGIETWLDAGHRNCPVTNQPLLSDDLVPNHALRRMIQAWCVAHRSLGMERIPTPRIPVTPAQASDLLADVAFAGRRGDRARLRESVGKIKALAKESERNRRCLAEGGAGRVLSALLGEWGDEEILSALALFLPLDQDTCRQIGSNKSLDFVVSFLKSGDFDAGLNAALVLKNLTSSLPPERIEVLARTDGLIEALVKLIEKPISPRTTKAALAAAFYLVSTHERIAARVSESGIVPLLLEILVDADRSTAEKALAVLDGALGCGRGREAARGHALAVPVLVKNMLRVSETATQFAVSALWKLCKSERQGERAADAIKVGAFQKLLILLQVGCSAPTKEKVSELLRLLNAHRGGSECSERMDFGGLKKSF</sequence>
<dbReference type="PANTHER" id="PTHR22849:SF161">
    <property type="entry name" value="U-BOX DOMAIN-CONTAINING PROTEIN"/>
    <property type="match status" value="1"/>
</dbReference>
<dbReference type="Pfam" id="PF25598">
    <property type="entry name" value="ARM_PUB"/>
    <property type="match status" value="1"/>
</dbReference>
<evidence type="ECO:0000313" key="7">
    <source>
        <dbReference type="EMBL" id="KAG6500766.1"/>
    </source>
</evidence>
<dbReference type="InterPro" id="IPR045185">
    <property type="entry name" value="PUB22/23/24-like"/>
</dbReference>
<reference evidence="7 8" key="1">
    <citation type="submission" date="2020-08" db="EMBL/GenBank/DDBJ databases">
        <title>Plant Genome Project.</title>
        <authorList>
            <person name="Zhang R.-G."/>
        </authorList>
    </citation>
    <scope>NUCLEOTIDE SEQUENCE [LARGE SCALE GENOMIC DNA]</scope>
    <source>
        <tissue evidence="7">Rhizome</tissue>
    </source>
</reference>
<gene>
    <name evidence="7" type="ORF">ZIOFF_040620</name>
</gene>
<accession>A0A8J5G6H0</accession>
<feature type="domain" description="U-box" evidence="6">
    <location>
        <begin position="50"/>
        <end position="124"/>
    </location>
</feature>
<dbReference type="EMBL" id="JACMSC010000011">
    <property type="protein sequence ID" value="KAG6500766.1"/>
    <property type="molecule type" value="Genomic_DNA"/>
</dbReference>
<dbReference type="CDD" id="cd16664">
    <property type="entry name" value="RING-Ubox_PUB"/>
    <property type="match status" value="1"/>
</dbReference>
<evidence type="ECO:0000256" key="1">
    <source>
        <dbReference type="ARBA" id="ARBA00000900"/>
    </source>
</evidence>
<dbReference type="OrthoDB" id="10064100at2759"/>
<protein>
    <recommendedName>
        <fullName evidence="5 6">U-box domain-containing protein</fullName>
        <ecNumber evidence="5">2.3.2.27</ecNumber>
    </recommendedName>
    <alternativeName>
        <fullName evidence="5">RING-type E3 ubiquitin transferase PUB</fullName>
    </alternativeName>
</protein>
<dbReference type="PROSITE" id="PS51698">
    <property type="entry name" value="U_BOX"/>
    <property type="match status" value="1"/>
</dbReference>
<dbReference type="InterPro" id="IPR045210">
    <property type="entry name" value="RING-Ubox_PUB"/>
</dbReference>
<keyword evidence="8" id="KW-1185">Reference proteome</keyword>
<dbReference type="GO" id="GO:0061630">
    <property type="term" value="F:ubiquitin protein ligase activity"/>
    <property type="evidence" value="ECO:0007669"/>
    <property type="project" value="UniProtKB-UniRule"/>
</dbReference>
<keyword evidence="3 5" id="KW-0808">Transferase</keyword>
<dbReference type="GO" id="GO:0016567">
    <property type="term" value="P:protein ubiquitination"/>
    <property type="evidence" value="ECO:0007669"/>
    <property type="project" value="UniProtKB-UniRule"/>
</dbReference>
<comment type="caution">
    <text evidence="7">The sequence shown here is derived from an EMBL/GenBank/DDBJ whole genome shotgun (WGS) entry which is preliminary data.</text>
</comment>
<comment type="catalytic activity">
    <reaction evidence="1 5">
        <text>S-ubiquitinyl-[E2 ubiquitin-conjugating enzyme]-L-cysteine + [acceptor protein]-L-lysine = [E2 ubiquitin-conjugating enzyme]-L-cysteine + N(6)-ubiquitinyl-[acceptor protein]-L-lysine.</text>
        <dbReference type="EC" id="2.3.2.27"/>
    </reaction>
</comment>
<comment type="pathway">
    <text evidence="2 5">Protein modification; protein ubiquitination.</text>
</comment>
<evidence type="ECO:0000256" key="4">
    <source>
        <dbReference type="ARBA" id="ARBA00022786"/>
    </source>
</evidence>
<evidence type="ECO:0000259" key="6">
    <source>
        <dbReference type="PROSITE" id="PS51698"/>
    </source>
</evidence>
<dbReference type="InterPro" id="IPR058678">
    <property type="entry name" value="ARM_PUB"/>
</dbReference>
<dbReference type="Pfam" id="PF04564">
    <property type="entry name" value="U-box"/>
    <property type="match status" value="1"/>
</dbReference>
<dbReference type="Proteomes" id="UP000734854">
    <property type="component" value="Unassembled WGS sequence"/>
</dbReference>
<proteinExistence type="predicted"/>
<dbReference type="FunFam" id="3.30.40.10:FF:000442">
    <property type="entry name" value="RING-type E3 ubiquitin transferase"/>
    <property type="match status" value="1"/>
</dbReference>
<name>A0A8J5G6H0_ZINOF</name>
<dbReference type="SMART" id="SM00504">
    <property type="entry name" value="Ubox"/>
    <property type="match status" value="1"/>
</dbReference>
<evidence type="ECO:0000256" key="3">
    <source>
        <dbReference type="ARBA" id="ARBA00022679"/>
    </source>
</evidence>
<evidence type="ECO:0000313" key="8">
    <source>
        <dbReference type="Proteomes" id="UP000734854"/>
    </source>
</evidence>
<evidence type="ECO:0000256" key="2">
    <source>
        <dbReference type="ARBA" id="ARBA00004906"/>
    </source>
</evidence>
<comment type="function">
    <text evidence="5">Functions as an E3 ubiquitin ligase.</text>
</comment>
<evidence type="ECO:0000256" key="5">
    <source>
        <dbReference type="RuleBase" id="RU369093"/>
    </source>
</evidence>
<keyword evidence="4 5" id="KW-0833">Ubl conjugation pathway</keyword>
<dbReference type="PANTHER" id="PTHR22849">
    <property type="entry name" value="WDSAM1 PROTEIN"/>
    <property type="match status" value="1"/>
</dbReference>
<organism evidence="7 8">
    <name type="scientific">Zingiber officinale</name>
    <name type="common">Ginger</name>
    <name type="synonym">Amomum zingiber</name>
    <dbReference type="NCBI Taxonomy" id="94328"/>
    <lineage>
        <taxon>Eukaryota</taxon>
        <taxon>Viridiplantae</taxon>
        <taxon>Streptophyta</taxon>
        <taxon>Embryophyta</taxon>
        <taxon>Tracheophyta</taxon>
        <taxon>Spermatophyta</taxon>
        <taxon>Magnoliopsida</taxon>
        <taxon>Liliopsida</taxon>
        <taxon>Zingiberales</taxon>
        <taxon>Zingiberaceae</taxon>
        <taxon>Zingiber</taxon>
    </lineage>
</organism>
<dbReference type="AlphaFoldDB" id="A0A8J5G6H0"/>
<dbReference type="EC" id="2.3.2.27" evidence="5"/>